<proteinExistence type="predicted"/>
<name>A0A1G6H9Q1_9BACI</name>
<dbReference type="InterPro" id="IPR000175">
    <property type="entry name" value="Na/ntran_symport"/>
</dbReference>
<sequence length="450" mass="49339">MGRQQWSSKLGFILAAAGSAVGLGAIWQFPYVTGVSGGGAFFLIFIFFTLLVALPLLIGEFVIGRSTQKNAVESYREIAPSKPWYLIGKLGMVTCFLLLSFYSVVGGWILIYIWKTATGALVHLGTEEYGPLFAKTIENPVVMVGAHLLFMVLVMFVISRGVQKGIERASVWLMPGLFVLFLVIVIRSLTLEGAMEGVAFFLQPNFSSITPEVILFAMGQSFFMLSVGTSVMVTYSSYLDKKANLVQSGLSIVGMNFFVALLAGLAIFPAVFSVGMDPAQGETLLFVTLPAVFDQLPFGMFFLLIFLILFLFAALTSAFSMLEIIVAVRSNGDDRKRSKVTWTVGLLIFLVGVPSALSFGVWKDVLIFDKNIFGAVAFLVSNILLPIGVLLIAVFVPLKMSRQVLMDELIKGKYFGKKLFICWLLLLKYVVPIAIVLVFLSVIGVFDLLF</sequence>
<protein>
    <submittedName>
        <fullName evidence="7">Neurotransmitter:Na+ symporter, NSS family</fullName>
    </submittedName>
</protein>
<dbReference type="GO" id="GO:0016020">
    <property type="term" value="C:membrane"/>
    <property type="evidence" value="ECO:0007669"/>
    <property type="project" value="UniProtKB-SubCell"/>
</dbReference>
<dbReference type="PRINTS" id="PR00176">
    <property type="entry name" value="NANEUSMPORT"/>
</dbReference>
<evidence type="ECO:0000256" key="2">
    <source>
        <dbReference type="ARBA" id="ARBA00022448"/>
    </source>
</evidence>
<dbReference type="RefSeq" id="WP_090774949.1">
    <property type="nucleotide sequence ID" value="NZ_FMYM01000003.1"/>
</dbReference>
<dbReference type="CDD" id="cd10336">
    <property type="entry name" value="SLC6sbd_Tyt1-Like"/>
    <property type="match status" value="1"/>
</dbReference>
<evidence type="ECO:0000313" key="7">
    <source>
        <dbReference type="EMBL" id="SDB90818.1"/>
    </source>
</evidence>
<feature type="transmembrane region" description="Helical" evidence="6">
    <location>
        <begin position="372"/>
        <end position="398"/>
    </location>
</feature>
<dbReference type="Pfam" id="PF00209">
    <property type="entry name" value="SNF"/>
    <property type="match status" value="2"/>
</dbReference>
<dbReference type="OrthoDB" id="9762833at2"/>
<dbReference type="PANTHER" id="PTHR42948:SF1">
    <property type="entry name" value="TRANSPORTER"/>
    <property type="match status" value="1"/>
</dbReference>
<feature type="transmembrane region" description="Helical" evidence="6">
    <location>
        <begin position="213"/>
        <end position="238"/>
    </location>
</feature>
<keyword evidence="3 6" id="KW-0812">Transmembrane</keyword>
<keyword evidence="8" id="KW-1185">Reference proteome</keyword>
<feature type="transmembrane region" description="Helical" evidence="6">
    <location>
        <begin position="12"/>
        <end position="29"/>
    </location>
</feature>
<dbReference type="STRING" id="1464122.SAMN05421737_10384"/>
<feature type="transmembrane region" description="Helical" evidence="6">
    <location>
        <begin position="141"/>
        <end position="159"/>
    </location>
</feature>
<evidence type="ECO:0000256" key="5">
    <source>
        <dbReference type="ARBA" id="ARBA00023136"/>
    </source>
</evidence>
<feature type="transmembrane region" description="Helical" evidence="6">
    <location>
        <begin position="296"/>
        <end position="328"/>
    </location>
</feature>
<dbReference type="EMBL" id="FMYM01000003">
    <property type="protein sequence ID" value="SDB90818.1"/>
    <property type="molecule type" value="Genomic_DNA"/>
</dbReference>
<feature type="transmembrane region" description="Helical" evidence="6">
    <location>
        <begin position="340"/>
        <end position="360"/>
    </location>
</feature>
<evidence type="ECO:0000256" key="3">
    <source>
        <dbReference type="ARBA" id="ARBA00022692"/>
    </source>
</evidence>
<dbReference type="PROSITE" id="PS50267">
    <property type="entry name" value="NA_NEUROTRAN_SYMP_3"/>
    <property type="match status" value="1"/>
</dbReference>
<accession>A0A1G6H9Q1</accession>
<dbReference type="AlphaFoldDB" id="A0A1G6H9Q1"/>
<evidence type="ECO:0000313" key="8">
    <source>
        <dbReference type="Proteomes" id="UP000242662"/>
    </source>
</evidence>
<gene>
    <name evidence="7" type="ORF">SAMN05421737_10384</name>
</gene>
<feature type="transmembrane region" description="Helical" evidence="6">
    <location>
        <begin position="419"/>
        <end position="446"/>
    </location>
</feature>
<comment type="subcellular location">
    <subcellularLocation>
        <location evidence="1">Membrane</location>
        <topology evidence="1">Multi-pass membrane protein</topology>
    </subcellularLocation>
</comment>
<feature type="transmembrane region" description="Helical" evidence="6">
    <location>
        <begin position="250"/>
        <end position="276"/>
    </location>
</feature>
<keyword evidence="4 6" id="KW-1133">Transmembrane helix</keyword>
<evidence type="ECO:0000256" key="4">
    <source>
        <dbReference type="ARBA" id="ARBA00022989"/>
    </source>
</evidence>
<feature type="transmembrane region" description="Helical" evidence="6">
    <location>
        <begin position="171"/>
        <end position="190"/>
    </location>
</feature>
<evidence type="ECO:0000256" key="6">
    <source>
        <dbReference type="SAM" id="Phobius"/>
    </source>
</evidence>
<organism evidence="7 8">
    <name type="scientific">Shouchella lonarensis</name>
    <dbReference type="NCBI Taxonomy" id="1464122"/>
    <lineage>
        <taxon>Bacteria</taxon>
        <taxon>Bacillati</taxon>
        <taxon>Bacillota</taxon>
        <taxon>Bacilli</taxon>
        <taxon>Bacillales</taxon>
        <taxon>Bacillaceae</taxon>
        <taxon>Shouchella</taxon>
    </lineage>
</organism>
<feature type="transmembrane region" description="Helical" evidence="6">
    <location>
        <begin position="84"/>
        <end position="114"/>
    </location>
</feature>
<dbReference type="InterPro" id="IPR047218">
    <property type="entry name" value="YocR/YhdH-like"/>
</dbReference>
<reference evidence="8" key="1">
    <citation type="submission" date="2016-09" db="EMBL/GenBank/DDBJ databases">
        <authorList>
            <person name="Varghese N."/>
            <person name="Submissions S."/>
        </authorList>
    </citation>
    <scope>NUCLEOTIDE SEQUENCE [LARGE SCALE GENOMIC DNA]</scope>
    <source>
        <strain evidence="8">25nlg</strain>
    </source>
</reference>
<dbReference type="Proteomes" id="UP000242662">
    <property type="component" value="Unassembled WGS sequence"/>
</dbReference>
<keyword evidence="5 6" id="KW-0472">Membrane</keyword>
<dbReference type="InterPro" id="IPR037272">
    <property type="entry name" value="SNS_sf"/>
</dbReference>
<feature type="transmembrane region" description="Helical" evidence="6">
    <location>
        <begin position="41"/>
        <end position="63"/>
    </location>
</feature>
<dbReference type="PANTHER" id="PTHR42948">
    <property type="entry name" value="TRANSPORTER"/>
    <property type="match status" value="1"/>
</dbReference>
<evidence type="ECO:0000256" key="1">
    <source>
        <dbReference type="ARBA" id="ARBA00004141"/>
    </source>
</evidence>
<dbReference type="SUPFAM" id="SSF161070">
    <property type="entry name" value="SNF-like"/>
    <property type="match status" value="1"/>
</dbReference>
<keyword evidence="2" id="KW-0813">Transport</keyword>
<dbReference type="NCBIfam" id="NF037979">
    <property type="entry name" value="Na_transp"/>
    <property type="match status" value="1"/>
</dbReference>